<keyword evidence="14" id="KW-1185">Reference proteome</keyword>
<name>A0AAD4RDB6_9BILA</name>
<dbReference type="GO" id="GO:0000184">
    <property type="term" value="P:nuclear-transcribed mRNA catabolic process, nonsense-mediated decay"/>
    <property type="evidence" value="ECO:0007669"/>
    <property type="project" value="TreeGrafter"/>
</dbReference>
<keyword evidence="6" id="KW-0943">RNA-mediated gene silencing</keyword>
<keyword evidence="4" id="KW-0507">mRNA processing</keyword>
<evidence type="ECO:0000256" key="11">
    <source>
        <dbReference type="SAM" id="MobiDB-lite"/>
    </source>
</evidence>
<dbReference type="GO" id="GO:0031047">
    <property type="term" value="P:regulatory ncRNA-mediated gene silencing"/>
    <property type="evidence" value="ECO:0007669"/>
    <property type="project" value="UniProtKB-KW"/>
</dbReference>
<evidence type="ECO:0000256" key="4">
    <source>
        <dbReference type="ARBA" id="ARBA00022664"/>
    </source>
</evidence>
<keyword evidence="8" id="KW-0539">Nucleus</keyword>
<dbReference type="EMBL" id="JAKKPZ010000001">
    <property type="protein sequence ID" value="KAI1728677.1"/>
    <property type="molecule type" value="Genomic_DNA"/>
</dbReference>
<evidence type="ECO:0000256" key="7">
    <source>
        <dbReference type="ARBA" id="ARBA00023187"/>
    </source>
</evidence>
<evidence type="ECO:0000256" key="8">
    <source>
        <dbReference type="ARBA" id="ARBA00023242"/>
    </source>
</evidence>
<dbReference type="GO" id="GO:0005634">
    <property type="term" value="C:nucleus"/>
    <property type="evidence" value="ECO:0007669"/>
    <property type="project" value="UniProtKB-SubCell"/>
</dbReference>
<comment type="caution">
    <text evidence="13">The sequence shown here is derived from an EMBL/GenBank/DDBJ whole genome shotgun (WGS) entry which is preliminary data.</text>
</comment>
<reference evidence="13" key="1">
    <citation type="submission" date="2022-01" db="EMBL/GenBank/DDBJ databases">
        <title>Genome Sequence Resource for Two Populations of Ditylenchus destructor, the Migratory Endoparasitic Phytonematode.</title>
        <authorList>
            <person name="Zhang H."/>
            <person name="Lin R."/>
            <person name="Xie B."/>
        </authorList>
    </citation>
    <scope>NUCLEOTIDE SEQUENCE</scope>
    <source>
        <strain evidence="13">BazhouSP</strain>
    </source>
</reference>
<feature type="region of interest" description="Disordered" evidence="11">
    <location>
        <begin position="676"/>
        <end position="695"/>
    </location>
</feature>
<gene>
    <name evidence="13" type="ORF">DdX_00875</name>
</gene>
<protein>
    <recommendedName>
        <fullName evidence="3">Nuclear cap-binding protein subunit 1</fullName>
    </recommendedName>
    <alternativeName>
        <fullName evidence="9">80 kDa nuclear cap-binding protein</fullName>
    </alternativeName>
</protein>
<evidence type="ECO:0000256" key="5">
    <source>
        <dbReference type="ARBA" id="ARBA00023042"/>
    </source>
</evidence>
<dbReference type="Pfam" id="PF02854">
    <property type="entry name" value="MIF4G"/>
    <property type="match status" value="1"/>
</dbReference>
<dbReference type="InterPro" id="IPR003890">
    <property type="entry name" value="MIF4G-like_typ-3"/>
</dbReference>
<evidence type="ECO:0000259" key="12">
    <source>
        <dbReference type="SMART" id="SM00543"/>
    </source>
</evidence>
<sequence>MEDFTRRRRLEADDEQDGGDFKRIRGVDGDDIGPKLINMISRVDENIEESLENTLEKLADKLEQNFDPYEGQIISILSECAMYLPEKLTMFTTLIGLLNAKSSEFGTNMISKLVDDLNSSLNKEDYDIALRLITFISDLGNTCVIDTQSILNLLGSLVGLIADENRRSNYLAYATLHSLPWIGQELHEKAPEELAGLLSRIEDYISKRKTDHIKMLQVWSDSVQIPQEDYLNCLWNQILKLKKDDWLERHIVRVYAAFNKVLTASSVIRHNIPGIDIDMIKNGKNFPLPKIVFRLFDYTDIPDNVDQALPPDTSIERFLVEEDLNWIIDNNYLDWRICAKTLLNYHRRTVVPLNYHIIEVIFAQLFRLPRAPHLELFYGALLIELCRVKSDSLPQVLAQAAELLYQRADYMQPLCLDRFVNWFSYHLSNFQYSWSWSDWADCLILDSLHPRRIFVREVIEKCLHFSYHKRLVEFLPPGFETVIPPEPIIIYEYEEENHPLKHYARDFYESITTKRPPEELQRLLMTNPENEDEEPSFNPELVEVFTAVLLKIACRTFSHSFAALTKYHKVFRAIVETPESEKMQSIILRTLYNCWSNHKQMMTILVDKMMKMKIIEPSIVRAWVFCEEMKREFKRSWVWDLLDMAIMRLELHLSNLKENESDLTQKIAVLKNMTTKDEPMNGDEDGMEASGDEGTLERRKIIAPEQLQGESMDVDGSVGVRSSAIGKCNLEEMEQKLVDNTATLKTVESQLVEIISETCYQFTLILTEHLVNCREDGTDIETDFYNYVLGRFRHIFLAHADSMWKFADHLSQELFNNQKIEKRVQDVFDQFCALNKG</sequence>
<keyword evidence="7" id="KW-0508">mRNA splicing</keyword>
<feature type="domain" description="MIF4G" evidence="12">
    <location>
        <begin position="30"/>
        <end position="242"/>
    </location>
</feature>
<dbReference type="GO" id="GO:0008380">
    <property type="term" value="P:RNA splicing"/>
    <property type="evidence" value="ECO:0007669"/>
    <property type="project" value="UniProtKB-KW"/>
</dbReference>
<evidence type="ECO:0000256" key="1">
    <source>
        <dbReference type="ARBA" id="ARBA00004123"/>
    </source>
</evidence>
<evidence type="ECO:0000256" key="3">
    <source>
        <dbReference type="ARBA" id="ARBA00019879"/>
    </source>
</evidence>
<dbReference type="Proteomes" id="UP001201812">
    <property type="component" value="Unassembled WGS sequence"/>
</dbReference>
<dbReference type="PANTHER" id="PTHR12412">
    <property type="entry name" value="CAP BINDING PROTEIN"/>
    <property type="match status" value="1"/>
</dbReference>
<dbReference type="GO" id="GO:0000339">
    <property type="term" value="F:RNA cap binding"/>
    <property type="evidence" value="ECO:0007669"/>
    <property type="project" value="InterPro"/>
</dbReference>
<dbReference type="FunFam" id="1.25.40.180:FF:000010">
    <property type="entry name" value="Nuclear cap-binding protein subunit 1"/>
    <property type="match status" value="1"/>
</dbReference>
<dbReference type="SUPFAM" id="SSF48371">
    <property type="entry name" value="ARM repeat"/>
    <property type="match status" value="3"/>
</dbReference>
<organism evidence="13 14">
    <name type="scientific">Ditylenchus destructor</name>
    <dbReference type="NCBI Taxonomy" id="166010"/>
    <lineage>
        <taxon>Eukaryota</taxon>
        <taxon>Metazoa</taxon>
        <taxon>Ecdysozoa</taxon>
        <taxon>Nematoda</taxon>
        <taxon>Chromadorea</taxon>
        <taxon>Rhabditida</taxon>
        <taxon>Tylenchina</taxon>
        <taxon>Tylenchomorpha</taxon>
        <taxon>Sphaerularioidea</taxon>
        <taxon>Anguinidae</taxon>
        <taxon>Anguininae</taxon>
        <taxon>Ditylenchus</taxon>
    </lineage>
</organism>
<dbReference type="SMART" id="SM00543">
    <property type="entry name" value="MIF4G"/>
    <property type="match status" value="1"/>
</dbReference>
<comment type="subcellular location">
    <subcellularLocation>
        <location evidence="1">Nucleus</location>
    </subcellularLocation>
</comment>
<dbReference type="GO" id="GO:0006370">
    <property type="term" value="P:7-methylguanosine mRNA capping"/>
    <property type="evidence" value="ECO:0007669"/>
    <property type="project" value="UniProtKB-KW"/>
</dbReference>
<accession>A0AAD4RDB6</accession>
<dbReference type="PANTHER" id="PTHR12412:SF2">
    <property type="entry name" value="NUCLEAR CAP-BINDING PROTEIN SUBUNIT 1"/>
    <property type="match status" value="1"/>
</dbReference>
<dbReference type="Pfam" id="PF09088">
    <property type="entry name" value="MIF4G_like"/>
    <property type="match status" value="1"/>
</dbReference>
<evidence type="ECO:0000313" key="14">
    <source>
        <dbReference type="Proteomes" id="UP001201812"/>
    </source>
</evidence>
<evidence type="ECO:0000256" key="10">
    <source>
        <dbReference type="SAM" id="Coils"/>
    </source>
</evidence>
<dbReference type="InterPro" id="IPR015172">
    <property type="entry name" value="MIF4G-like_typ-1"/>
</dbReference>
<dbReference type="Gene3D" id="1.25.40.180">
    <property type="match status" value="3"/>
</dbReference>
<dbReference type="InterPro" id="IPR027159">
    <property type="entry name" value="CBP80"/>
</dbReference>
<dbReference type="InterPro" id="IPR016024">
    <property type="entry name" value="ARM-type_fold"/>
</dbReference>
<evidence type="ECO:0000256" key="6">
    <source>
        <dbReference type="ARBA" id="ARBA00023158"/>
    </source>
</evidence>
<evidence type="ECO:0000256" key="9">
    <source>
        <dbReference type="ARBA" id="ARBA00030965"/>
    </source>
</evidence>
<dbReference type="Pfam" id="PF09090">
    <property type="entry name" value="MIF4G_like_2"/>
    <property type="match status" value="1"/>
</dbReference>
<keyword evidence="10" id="KW-0175">Coiled coil</keyword>
<keyword evidence="5" id="KW-0506">mRNA capping</keyword>
<dbReference type="InterPro" id="IPR015174">
    <property type="entry name" value="MIF4G-like_typ-2"/>
</dbReference>
<proteinExistence type="inferred from homology"/>
<evidence type="ECO:0000256" key="2">
    <source>
        <dbReference type="ARBA" id="ARBA00007413"/>
    </source>
</evidence>
<dbReference type="GO" id="GO:0006406">
    <property type="term" value="P:mRNA export from nucleus"/>
    <property type="evidence" value="ECO:0007669"/>
    <property type="project" value="InterPro"/>
</dbReference>
<dbReference type="GO" id="GO:0005846">
    <property type="term" value="C:nuclear cap binding complex"/>
    <property type="evidence" value="ECO:0007669"/>
    <property type="project" value="InterPro"/>
</dbReference>
<comment type="similarity">
    <text evidence="2">Belongs to the NCBP1 family.</text>
</comment>
<evidence type="ECO:0000313" key="13">
    <source>
        <dbReference type="EMBL" id="KAI1728677.1"/>
    </source>
</evidence>
<dbReference type="AlphaFoldDB" id="A0AAD4RDB6"/>
<feature type="coiled-coil region" evidence="10">
    <location>
        <begin position="646"/>
        <end position="673"/>
    </location>
</feature>
<dbReference type="GO" id="GO:0003729">
    <property type="term" value="F:mRNA binding"/>
    <property type="evidence" value="ECO:0007669"/>
    <property type="project" value="TreeGrafter"/>
</dbReference>
<feature type="compositionally biased region" description="Acidic residues" evidence="11">
    <location>
        <begin position="680"/>
        <end position="691"/>
    </location>
</feature>